<dbReference type="AlphaFoldDB" id="A0A9W8RUQ7"/>
<dbReference type="OrthoDB" id="419598at2759"/>
<dbReference type="GO" id="GO:0016491">
    <property type="term" value="F:oxidoreductase activity"/>
    <property type="evidence" value="ECO:0007669"/>
    <property type="project" value="UniProtKB-KW"/>
</dbReference>
<dbReference type="PANTHER" id="PTHR47706:SF4">
    <property type="entry name" value="NMRA-LIKE DOMAIN-CONTAINING PROTEIN"/>
    <property type="match status" value="1"/>
</dbReference>
<gene>
    <name evidence="5" type="ORF">NW762_010663</name>
</gene>
<protein>
    <recommendedName>
        <fullName evidence="4">NAD(P)-binding domain-containing protein</fullName>
    </recommendedName>
</protein>
<name>A0A9W8RUQ7_9HYPO</name>
<dbReference type="PANTHER" id="PTHR47706">
    <property type="entry name" value="NMRA-LIKE FAMILY PROTEIN"/>
    <property type="match status" value="1"/>
</dbReference>
<evidence type="ECO:0000313" key="5">
    <source>
        <dbReference type="EMBL" id="KAJ4252757.1"/>
    </source>
</evidence>
<dbReference type="SUPFAM" id="SSF51735">
    <property type="entry name" value="NAD(P)-binding Rossmann-fold domains"/>
    <property type="match status" value="1"/>
</dbReference>
<evidence type="ECO:0000256" key="3">
    <source>
        <dbReference type="ARBA" id="ARBA00023002"/>
    </source>
</evidence>
<dbReference type="InterPro" id="IPR016040">
    <property type="entry name" value="NAD(P)-bd_dom"/>
</dbReference>
<comment type="similarity">
    <text evidence="1">Belongs to the NmrA-type oxidoreductase family. Isoflavone reductase subfamily.</text>
</comment>
<keyword evidence="6" id="KW-1185">Reference proteome</keyword>
<evidence type="ECO:0000256" key="2">
    <source>
        <dbReference type="ARBA" id="ARBA00022857"/>
    </source>
</evidence>
<proteinExistence type="inferred from homology"/>
<evidence type="ECO:0000256" key="1">
    <source>
        <dbReference type="ARBA" id="ARBA00005725"/>
    </source>
</evidence>
<dbReference type="EMBL" id="JAOQAZ010000025">
    <property type="protein sequence ID" value="KAJ4252757.1"/>
    <property type="molecule type" value="Genomic_DNA"/>
</dbReference>
<keyword evidence="3" id="KW-0560">Oxidoreductase</keyword>
<evidence type="ECO:0000313" key="6">
    <source>
        <dbReference type="Proteomes" id="UP001152049"/>
    </source>
</evidence>
<dbReference type="Gene3D" id="3.40.50.720">
    <property type="entry name" value="NAD(P)-binding Rossmann-like Domain"/>
    <property type="match status" value="2"/>
</dbReference>
<dbReference type="Proteomes" id="UP001152049">
    <property type="component" value="Unassembled WGS sequence"/>
</dbReference>
<evidence type="ECO:0000259" key="4">
    <source>
        <dbReference type="Pfam" id="PF13460"/>
    </source>
</evidence>
<accession>A0A9W8RUQ7</accession>
<dbReference type="InterPro" id="IPR051609">
    <property type="entry name" value="NmrA/Isoflavone_reductase-like"/>
</dbReference>
<keyword evidence="2" id="KW-0521">NADP</keyword>
<dbReference type="InterPro" id="IPR036291">
    <property type="entry name" value="NAD(P)-bd_dom_sf"/>
</dbReference>
<comment type="caution">
    <text evidence="5">The sequence shown here is derived from an EMBL/GenBank/DDBJ whole genome shotgun (WGS) entry which is preliminary data.</text>
</comment>
<sequence length="304" mass="34336">MRIALAGVGEVGSYFAEEFSKSKHDVVVLTRKEKHLPEAPGISQRITDYSPDDLVDKIGDCDALVSTIGGANEAYVKIHDALLEACRRSEKCKRFIPSEWTINIEDFPDQPYYHNGPRISWKNKLKQQSDIKYTLVCSGWFADYIFPSNRRYLSDVGLGFPVNHDTRTFHIPGDGRQLVSLTSVRDTARAVLAILAYDGEWPQYTHIAGQTVTYLEFFDIMKQHESTWTKTPLLFSQLLDTITTTKQNESSYAQAALAMLGFMRCNEAPGDRKLVWGEGILEGIQPRNIAQLLKEADDNPDEKP</sequence>
<feature type="domain" description="NAD(P)-binding" evidence="4">
    <location>
        <begin position="9"/>
        <end position="143"/>
    </location>
</feature>
<reference evidence="5" key="1">
    <citation type="submission" date="2022-09" db="EMBL/GenBank/DDBJ databases">
        <title>Fusarium specimens isolated from Avocado Roots.</title>
        <authorList>
            <person name="Stajich J."/>
            <person name="Roper C."/>
            <person name="Heimlech-Rivalta G."/>
        </authorList>
    </citation>
    <scope>NUCLEOTIDE SEQUENCE</scope>
    <source>
        <strain evidence="5">CF00136</strain>
    </source>
</reference>
<organism evidence="5 6">
    <name type="scientific">Fusarium torreyae</name>
    <dbReference type="NCBI Taxonomy" id="1237075"/>
    <lineage>
        <taxon>Eukaryota</taxon>
        <taxon>Fungi</taxon>
        <taxon>Dikarya</taxon>
        <taxon>Ascomycota</taxon>
        <taxon>Pezizomycotina</taxon>
        <taxon>Sordariomycetes</taxon>
        <taxon>Hypocreomycetidae</taxon>
        <taxon>Hypocreales</taxon>
        <taxon>Nectriaceae</taxon>
        <taxon>Fusarium</taxon>
    </lineage>
</organism>
<dbReference type="Pfam" id="PF13460">
    <property type="entry name" value="NAD_binding_10"/>
    <property type="match status" value="1"/>
</dbReference>